<dbReference type="InterPro" id="IPR043713">
    <property type="entry name" value="DUF5654"/>
</dbReference>
<keyword evidence="1" id="KW-0812">Transmembrane</keyword>
<proteinExistence type="predicted"/>
<evidence type="ECO:0000313" key="2">
    <source>
        <dbReference type="EMBL" id="QNO58026.1"/>
    </source>
</evidence>
<sequence length="101" mass="11805">MTEEEEEEDPKEEKPPRFTVEVLDKLTALMITGFSLVAALAWNDAIKLLFKEVFGMHEALWAMFAYAIFVTILIVLITIYLSRLLRIAKEKEKKRTLRLFK</sequence>
<keyword evidence="1" id="KW-1133">Transmembrane helix</keyword>
<protein>
    <submittedName>
        <fullName evidence="2">Uncharacterized protein</fullName>
    </submittedName>
</protein>
<feature type="transmembrane region" description="Helical" evidence="1">
    <location>
        <begin position="63"/>
        <end position="85"/>
    </location>
</feature>
<accession>A0A7G9ZCP2</accession>
<dbReference type="Pfam" id="PF18898">
    <property type="entry name" value="DUF5654"/>
    <property type="match status" value="1"/>
</dbReference>
<name>A0A7G9ZCP2_9EURY</name>
<reference evidence="2" key="1">
    <citation type="submission" date="2020-06" db="EMBL/GenBank/DDBJ databases">
        <title>Unique genomic features of the anaerobic methanotrophic archaea.</title>
        <authorList>
            <person name="Chadwick G.L."/>
            <person name="Skennerton C.T."/>
            <person name="Laso-Perez R."/>
            <person name="Leu A.O."/>
            <person name="Speth D.R."/>
            <person name="Yu H."/>
            <person name="Morgan-Lang C."/>
            <person name="Hatzenpichler R."/>
            <person name="Goudeau D."/>
            <person name="Malmstrom R."/>
            <person name="Brazelton W.J."/>
            <person name="Woyke T."/>
            <person name="Hallam S.J."/>
            <person name="Tyson G.W."/>
            <person name="Wegener G."/>
            <person name="Boetius A."/>
            <person name="Orphan V."/>
        </authorList>
    </citation>
    <scope>NUCLEOTIDE SEQUENCE</scope>
</reference>
<feature type="transmembrane region" description="Helical" evidence="1">
    <location>
        <begin position="26"/>
        <end position="43"/>
    </location>
</feature>
<organism evidence="2">
    <name type="scientific">Candidatus Methanophaga sp. ANME-1 ERB7</name>
    <dbReference type="NCBI Taxonomy" id="2759913"/>
    <lineage>
        <taxon>Archaea</taxon>
        <taxon>Methanobacteriati</taxon>
        <taxon>Methanobacteriota</taxon>
        <taxon>Stenosarchaea group</taxon>
        <taxon>Methanomicrobia</taxon>
        <taxon>Candidatus Methanophagales</taxon>
        <taxon>Candidatus Methanophagaceae</taxon>
        <taxon>Candidatus Methanophaga</taxon>
    </lineage>
</organism>
<evidence type="ECO:0000256" key="1">
    <source>
        <dbReference type="SAM" id="Phobius"/>
    </source>
</evidence>
<gene>
    <name evidence="2" type="ORF">MAPFNFNJ_00005</name>
</gene>
<dbReference type="AlphaFoldDB" id="A0A7G9ZCP2"/>
<dbReference type="EMBL" id="MT631711">
    <property type="protein sequence ID" value="QNO58026.1"/>
    <property type="molecule type" value="Genomic_DNA"/>
</dbReference>
<keyword evidence="1" id="KW-0472">Membrane</keyword>